<dbReference type="UniPathway" id="UPA00253"/>
<evidence type="ECO:0000256" key="7">
    <source>
        <dbReference type="RuleBase" id="RU003812"/>
    </source>
</evidence>
<evidence type="ECO:0000256" key="4">
    <source>
        <dbReference type="ARBA" id="ARBA00022840"/>
    </source>
</evidence>
<reference evidence="10" key="1">
    <citation type="submission" date="2017-09" db="EMBL/GenBank/DDBJ databases">
        <title>The Reconstruction of 2,631 Draft Metagenome-Assembled Genomes from the Global Oceans.</title>
        <authorList>
            <person name="Tully B.J."/>
            <person name="Graham E.D."/>
            <person name="Heidelberg J.F."/>
        </authorList>
    </citation>
    <scope>NUCLEOTIDE SEQUENCE [LARGE SCALE GENOMIC DNA]</scope>
</reference>
<dbReference type="InterPro" id="IPR003694">
    <property type="entry name" value="NAD_synthase"/>
</dbReference>
<keyword evidence="4 6" id="KW-0067">ATP-binding</keyword>
<evidence type="ECO:0000256" key="5">
    <source>
        <dbReference type="ARBA" id="ARBA00023027"/>
    </source>
</evidence>
<organism evidence="9 10">
    <name type="scientific">Candidatus Iainarchaeum sp</name>
    <dbReference type="NCBI Taxonomy" id="3101447"/>
    <lineage>
        <taxon>Archaea</taxon>
        <taxon>Candidatus Iainarchaeota</taxon>
        <taxon>Candidatus Iainarchaeia</taxon>
        <taxon>Candidatus Iainarchaeales</taxon>
        <taxon>Candidatus Iainarchaeaceae</taxon>
        <taxon>Candidatus Iainarchaeum</taxon>
    </lineage>
</organism>
<protein>
    <recommendedName>
        <fullName evidence="7">NH(3)-dependent NAD(+) synthetase</fullName>
        <ecNumber evidence="7">6.3.1.5</ecNumber>
    </recommendedName>
</protein>
<accession>A0A2D6LQ66</accession>
<evidence type="ECO:0000256" key="3">
    <source>
        <dbReference type="ARBA" id="ARBA00022741"/>
    </source>
</evidence>
<comment type="similarity">
    <text evidence="6">Belongs to the NAD synthetase family.</text>
</comment>
<keyword evidence="2 6" id="KW-0436">Ligase</keyword>
<name>A0A2D6LQ66_9ARCH</name>
<dbReference type="Pfam" id="PF02540">
    <property type="entry name" value="NAD_synthase"/>
    <property type="match status" value="1"/>
</dbReference>
<proteinExistence type="inferred from homology"/>
<dbReference type="PANTHER" id="PTHR23090:SF9">
    <property type="entry name" value="GLUTAMINE-DEPENDENT NAD(+) SYNTHETASE"/>
    <property type="match status" value="1"/>
</dbReference>
<dbReference type="EC" id="6.3.1.5" evidence="7"/>
<evidence type="ECO:0000256" key="6">
    <source>
        <dbReference type="RuleBase" id="RU003811"/>
    </source>
</evidence>
<dbReference type="GO" id="GO:0004359">
    <property type="term" value="F:glutaminase activity"/>
    <property type="evidence" value="ECO:0007669"/>
    <property type="project" value="InterPro"/>
</dbReference>
<dbReference type="SUPFAM" id="SSF52402">
    <property type="entry name" value="Adenine nucleotide alpha hydrolases-like"/>
    <property type="match status" value="1"/>
</dbReference>
<dbReference type="GO" id="GO:0003952">
    <property type="term" value="F:NAD+ synthase (glutamine-hydrolyzing) activity"/>
    <property type="evidence" value="ECO:0007669"/>
    <property type="project" value="InterPro"/>
</dbReference>
<dbReference type="InterPro" id="IPR022310">
    <property type="entry name" value="NAD/GMP_synthase"/>
</dbReference>
<evidence type="ECO:0000256" key="1">
    <source>
        <dbReference type="ARBA" id="ARBA00004790"/>
    </source>
</evidence>
<dbReference type="EMBL" id="NZBD01000015">
    <property type="protein sequence ID" value="MAG18264.1"/>
    <property type="molecule type" value="Genomic_DNA"/>
</dbReference>
<sequence>MSESKMEENKTNENNLSEKLISKIKNYFEERSIKKAVLGLSGGIDSAVVLALLVNTLGKENVTAILMPNSKITKDSSTKDAENLAKKLGVEYFIVSIDSVLEVFEILPWKQNNTAKANLNARARAVVLYNYANSNNCIVAGTGNKSEFYLGYFTKYGDAAADFFPIGALLKKEVRLVAEQLNIGPEFLDKIPSAELWENQEDEKELGLSYSVIDELLPLILKNKEIPKGKEDAAAKLKKIIESTSHKREQPVIITF</sequence>
<gene>
    <name evidence="9" type="ORF">CL944_02200</name>
</gene>
<evidence type="ECO:0000259" key="8">
    <source>
        <dbReference type="Pfam" id="PF02540"/>
    </source>
</evidence>
<dbReference type="NCBIfam" id="NF010587">
    <property type="entry name" value="PRK13980.1"/>
    <property type="match status" value="1"/>
</dbReference>
<dbReference type="NCBIfam" id="TIGR00552">
    <property type="entry name" value="nadE"/>
    <property type="match status" value="1"/>
</dbReference>
<keyword evidence="5 6" id="KW-0520">NAD</keyword>
<dbReference type="GO" id="GO:0005524">
    <property type="term" value="F:ATP binding"/>
    <property type="evidence" value="ECO:0007669"/>
    <property type="project" value="UniProtKB-KW"/>
</dbReference>
<dbReference type="GO" id="GO:0008795">
    <property type="term" value="F:NAD+ synthase activity"/>
    <property type="evidence" value="ECO:0007669"/>
    <property type="project" value="UniProtKB-EC"/>
</dbReference>
<comment type="catalytic activity">
    <reaction evidence="7">
        <text>deamido-NAD(+) + NH4(+) + ATP = AMP + diphosphate + NAD(+) + H(+)</text>
        <dbReference type="Rhea" id="RHEA:21188"/>
        <dbReference type="ChEBI" id="CHEBI:15378"/>
        <dbReference type="ChEBI" id="CHEBI:28938"/>
        <dbReference type="ChEBI" id="CHEBI:30616"/>
        <dbReference type="ChEBI" id="CHEBI:33019"/>
        <dbReference type="ChEBI" id="CHEBI:57540"/>
        <dbReference type="ChEBI" id="CHEBI:58437"/>
        <dbReference type="ChEBI" id="CHEBI:456215"/>
        <dbReference type="EC" id="6.3.1.5"/>
    </reaction>
</comment>
<evidence type="ECO:0000313" key="9">
    <source>
        <dbReference type="EMBL" id="MAG18264.1"/>
    </source>
</evidence>
<dbReference type="CDD" id="cd00553">
    <property type="entry name" value="NAD_synthase"/>
    <property type="match status" value="1"/>
</dbReference>
<keyword evidence="3 6" id="KW-0547">Nucleotide-binding</keyword>
<comment type="pathway">
    <text evidence="1">Cofactor biosynthesis; NAD(+) biosynthesis.</text>
</comment>
<comment type="caution">
    <text evidence="9">The sequence shown here is derived from an EMBL/GenBank/DDBJ whole genome shotgun (WGS) entry which is preliminary data.</text>
</comment>
<dbReference type="Gene3D" id="3.40.50.620">
    <property type="entry name" value="HUPs"/>
    <property type="match status" value="1"/>
</dbReference>
<dbReference type="InterPro" id="IPR014729">
    <property type="entry name" value="Rossmann-like_a/b/a_fold"/>
</dbReference>
<evidence type="ECO:0000313" key="10">
    <source>
        <dbReference type="Proteomes" id="UP000226712"/>
    </source>
</evidence>
<dbReference type="GO" id="GO:0009435">
    <property type="term" value="P:NAD+ biosynthetic process"/>
    <property type="evidence" value="ECO:0007669"/>
    <property type="project" value="UniProtKB-UniPathway"/>
</dbReference>
<dbReference type="AlphaFoldDB" id="A0A2D6LQ66"/>
<dbReference type="PANTHER" id="PTHR23090">
    <property type="entry name" value="NH 3 /GLUTAMINE-DEPENDENT NAD + SYNTHETASE"/>
    <property type="match status" value="1"/>
</dbReference>
<evidence type="ECO:0000256" key="2">
    <source>
        <dbReference type="ARBA" id="ARBA00022598"/>
    </source>
</evidence>
<dbReference type="GO" id="GO:0005737">
    <property type="term" value="C:cytoplasm"/>
    <property type="evidence" value="ECO:0007669"/>
    <property type="project" value="InterPro"/>
</dbReference>
<dbReference type="Proteomes" id="UP000226712">
    <property type="component" value="Unassembled WGS sequence"/>
</dbReference>
<feature type="domain" description="NAD/GMP synthase" evidence="8">
    <location>
        <begin position="18"/>
        <end position="251"/>
    </location>
</feature>